<accession>A0AAV7N1P1</accession>
<dbReference type="EMBL" id="JANPWB010000013">
    <property type="protein sequence ID" value="KAJ1108198.1"/>
    <property type="molecule type" value="Genomic_DNA"/>
</dbReference>
<reference evidence="2" key="1">
    <citation type="journal article" date="2022" name="bioRxiv">
        <title>Sequencing and chromosome-scale assembly of the giantPleurodeles waltlgenome.</title>
        <authorList>
            <person name="Brown T."/>
            <person name="Elewa A."/>
            <person name="Iarovenko S."/>
            <person name="Subramanian E."/>
            <person name="Araus A.J."/>
            <person name="Petzold A."/>
            <person name="Susuki M."/>
            <person name="Suzuki K.-i.T."/>
            <person name="Hayashi T."/>
            <person name="Toyoda A."/>
            <person name="Oliveira C."/>
            <person name="Osipova E."/>
            <person name="Leigh N.D."/>
            <person name="Simon A."/>
            <person name="Yun M.H."/>
        </authorList>
    </citation>
    <scope>NUCLEOTIDE SEQUENCE</scope>
    <source>
        <strain evidence="2">20211129_DDA</strain>
        <tissue evidence="2">Liver</tissue>
    </source>
</reference>
<feature type="region of interest" description="Disordered" evidence="1">
    <location>
        <begin position="118"/>
        <end position="143"/>
    </location>
</feature>
<keyword evidence="3" id="KW-1185">Reference proteome</keyword>
<dbReference type="AlphaFoldDB" id="A0AAV7N1P1"/>
<evidence type="ECO:0000313" key="3">
    <source>
        <dbReference type="Proteomes" id="UP001066276"/>
    </source>
</evidence>
<gene>
    <name evidence="2" type="ORF">NDU88_005580</name>
</gene>
<proteinExistence type="predicted"/>
<evidence type="ECO:0000256" key="1">
    <source>
        <dbReference type="SAM" id="MobiDB-lite"/>
    </source>
</evidence>
<dbReference type="Proteomes" id="UP001066276">
    <property type="component" value="Chromosome 9"/>
</dbReference>
<evidence type="ECO:0000313" key="2">
    <source>
        <dbReference type="EMBL" id="KAJ1108198.1"/>
    </source>
</evidence>
<organism evidence="2 3">
    <name type="scientific">Pleurodeles waltl</name>
    <name type="common">Iberian ribbed newt</name>
    <dbReference type="NCBI Taxonomy" id="8319"/>
    <lineage>
        <taxon>Eukaryota</taxon>
        <taxon>Metazoa</taxon>
        <taxon>Chordata</taxon>
        <taxon>Craniata</taxon>
        <taxon>Vertebrata</taxon>
        <taxon>Euteleostomi</taxon>
        <taxon>Amphibia</taxon>
        <taxon>Batrachia</taxon>
        <taxon>Caudata</taxon>
        <taxon>Salamandroidea</taxon>
        <taxon>Salamandridae</taxon>
        <taxon>Pleurodelinae</taxon>
        <taxon>Pleurodeles</taxon>
    </lineage>
</organism>
<sequence length="143" mass="15482">MPEIPLPCWEVLHPAEHQSSYLVPQQKQEQLLGLLAGGTTADESRGRTLEVKQTGLSGSCRLHRALAALWGLQDTLTGRAQGPVYTHSRGMAELSDSVNHYAGLLSLHHEKKAAVQRNEPNAALAPGARRREESTALGTANMN</sequence>
<name>A0AAV7N1P1_PLEWA</name>
<protein>
    <submittedName>
        <fullName evidence="2">Uncharacterized protein</fullName>
    </submittedName>
</protein>
<comment type="caution">
    <text evidence="2">The sequence shown here is derived from an EMBL/GenBank/DDBJ whole genome shotgun (WGS) entry which is preliminary data.</text>
</comment>